<evidence type="ECO:0000313" key="3">
    <source>
        <dbReference type="Proteomes" id="UP000007319"/>
    </source>
</evidence>
<organism evidence="2 3">
    <name type="scientific">Azospirillum baldaniorum</name>
    <dbReference type="NCBI Taxonomy" id="1064539"/>
    <lineage>
        <taxon>Bacteria</taxon>
        <taxon>Pseudomonadati</taxon>
        <taxon>Pseudomonadota</taxon>
        <taxon>Alphaproteobacteria</taxon>
        <taxon>Rhodospirillales</taxon>
        <taxon>Azospirillaceae</taxon>
        <taxon>Azospirillum</taxon>
    </lineage>
</organism>
<keyword evidence="2" id="KW-0614">Plasmid</keyword>
<reference evidence="2 3" key="1">
    <citation type="journal article" date="2011" name="PLoS Genet.">
        <title>Azospirillum genomes reveal transition of bacteria from aquatic to terrestrial environments.</title>
        <authorList>
            <person name="Wisniewski-Dye F."/>
            <person name="Borziak K."/>
            <person name="Khalsa-Moyers G."/>
            <person name="Alexandre G."/>
            <person name="Sukharnikov L.O."/>
            <person name="Wuichet K."/>
            <person name="Hurst G.B."/>
            <person name="McDonald W.H."/>
            <person name="Robertson J.S."/>
            <person name="Barbe V."/>
            <person name="Calteau A."/>
            <person name="Rouy Z."/>
            <person name="Mangenot S."/>
            <person name="Prigent-Combaret C."/>
            <person name="Normand P."/>
            <person name="Boyer M."/>
            <person name="Siguier P."/>
            <person name="Dessaux Y."/>
            <person name="Elmerich C."/>
            <person name="Condemine G."/>
            <person name="Krishnen G."/>
            <person name="Kennedy I."/>
            <person name="Paterson A.H."/>
            <person name="Gonzalez V."/>
            <person name="Mavingui P."/>
            <person name="Zhulin I.B."/>
        </authorList>
    </citation>
    <scope>NUCLEOTIDE SEQUENCE [LARGE SCALE GENOMIC DNA]</scope>
    <source>
        <strain evidence="2 3">Sp245</strain>
    </source>
</reference>
<accession>A0A9P1NRS1</accession>
<evidence type="ECO:0000256" key="1">
    <source>
        <dbReference type="SAM" id="MobiDB-lite"/>
    </source>
</evidence>
<sequence>MSRRPSSREIAQTRRAKEAHRFDHLDTRADDERCPDTLDLTEFLARIDATDAGTKPLSA</sequence>
<dbReference type="RefSeq" id="WP_014199458.1">
    <property type="nucleotide sequence ID" value="NC_016595.1"/>
</dbReference>
<feature type="region of interest" description="Disordered" evidence="1">
    <location>
        <begin position="1"/>
        <end position="21"/>
    </location>
</feature>
<geneLocation type="plasmid" evidence="2 3">
    <name>AZOBR_p3</name>
</geneLocation>
<dbReference type="Proteomes" id="UP000007319">
    <property type="component" value="Plasmid AZOBR_p3"/>
</dbReference>
<evidence type="ECO:0000313" key="2">
    <source>
        <dbReference type="EMBL" id="CCD02946.1"/>
    </source>
</evidence>
<dbReference type="AlphaFoldDB" id="A0A9P1NRS1"/>
<feature type="compositionally biased region" description="Basic and acidic residues" evidence="1">
    <location>
        <begin position="11"/>
        <end position="21"/>
    </location>
</feature>
<protein>
    <submittedName>
        <fullName evidence="2">Uncharacterized protein</fullName>
    </submittedName>
</protein>
<dbReference type="EMBL" id="HE577330">
    <property type="protein sequence ID" value="CCD02946.1"/>
    <property type="molecule type" value="Genomic_DNA"/>
</dbReference>
<keyword evidence="3" id="KW-1185">Reference proteome</keyword>
<dbReference type="KEGG" id="abs:AZOBR_p340184"/>
<proteinExistence type="predicted"/>
<gene>
    <name evidence="2" type="ORF">AZOBR_p340184</name>
</gene>
<name>A0A9P1NRS1_9PROT</name>